<evidence type="ECO:0000313" key="3">
    <source>
        <dbReference type="Proteomes" id="UP000292445"/>
    </source>
</evidence>
<dbReference type="GO" id="GO:0005975">
    <property type="term" value="P:carbohydrate metabolic process"/>
    <property type="evidence" value="ECO:0007669"/>
    <property type="project" value="InterPro"/>
</dbReference>
<feature type="domain" description="NodB homology" evidence="1">
    <location>
        <begin position="56"/>
        <end position="277"/>
    </location>
</feature>
<organism evidence="2 3">
    <name type="scientific">Pigmentiphaga kullae</name>
    <dbReference type="NCBI Taxonomy" id="151784"/>
    <lineage>
        <taxon>Bacteria</taxon>
        <taxon>Pseudomonadati</taxon>
        <taxon>Pseudomonadota</taxon>
        <taxon>Betaproteobacteria</taxon>
        <taxon>Burkholderiales</taxon>
        <taxon>Alcaligenaceae</taxon>
        <taxon>Pigmentiphaga</taxon>
    </lineage>
</organism>
<evidence type="ECO:0000259" key="1">
    <source>
        <dbReference type="PROSITE" id="PS51677"/>
    </source>
</evidence>
<dbReference type="GO" id="GO:0016810">
    <property type="term" value="F:hydrolase activity, acting on carbon-nitrogen (but not peptide) bonds"/>
    <property type="evidence" value="ECO:0007669"/>
    <property type="project" value="InterPro"/>
</dbReference>
<comment type="caution">
    <text evidence="2">The sequence shown here is derived from an EMBL/GenBank/DDBJ whole genome shotgun (WGS) entry which is preliminary data.</text>
</comment>
<dbReference type="PANTHER" id="PTHR43123:SF4">
    <property type="entry name" value="POLYSACCHARIDE DEACETYLASE"/>
    <property type="match status" value="1"/>
</dbReference>
<dbReference type="InterPro" id="IPR011330">
    <property type="entry name" value="Glyco_hydro/deAcase_b/a-brl"/>
</dbReference>
<dbReference type="InterPro" id="IPR002509">
    <property type="entry name" value="NODB_dom"/>
</dbReference>
<proteinExistence type="predicted"/>
<dbReference type="PROSITE" id="PS51677">
    <property type="entry name" value="NODB"/>
    <property type="match status" value="1"/>
</dbReference>
<dbReference type="CDD" id="cd10916">
    <property type="entry name" value="CE4_PuuE_HpPgdA_like"/>
    <property type="match status" value="1"/>
</dbReference>
<sequence length="300" mass="32905">MDVLNLHAGATEIHPPAGFLLPGGKRIGVVFRMAYEWWSDGAWPGIGPMGNPLKGGIPDLNAVGWAEYGHRRGVHRVLEALARNGVRASILVSGIMAERYPDEVKGIAQAGHDVVAHSYAMDVIPAYLDEAQERDNIRRTTDLIAAATGRTPLGWISPRGTPSHRTARLLAQAGYLWHGDTLNDDMPYLVDFGDHAIVAVPGTMEVNDLPLVMRHGQPPSAMVDIFEDWLDYVRKWERTPQKIDPTVHAHVCGRPAGMAAFQRLLEIATAADDIWIGTRAELARHLMQSIGRPVPAHQQA</sequence>
<keyword evidence="3" id="KW-1185">Reference proteome</keyword>
<dbReference type="AlphaFoldDB" id="A0A4Q7NM44"/>
<reference evidence="2 3" key="1">
    <citation type="submission" date="2019-02" db="EMBL/GenBank/DDBJ databases">
        <title>Genomic Encyclopedia of Type Strains, Phase IV (KMG-IV): sequencing the most valuable type-strain genomes for metagenomic binning, comparative biology and taxonomic classification.</title>
        <authorList>
            <person name="Goeker M."/>
        </authorList>
    </citation>
    <scope>NUCLEOTIDE SEQUENCE [LARGE SCALE GENOMIC DNA]</scope>
    <source>
        <strain evidence="2 3">K24</strain>
    </source>
</reference>
<dbReference type="EMBL" id="SGXC01000001">
    <property type="protein sequence ID" value="RZS86028.1"/>
    <property type="molecule type" value="Genomic_DNA"/>
</dbReference>
<accession>A0A4Q7NM44</accession>
<dbReference type="Pfam" id="PF01522">
    <property type="entry name" value="Polysacc_deac_1"/>
    <property type="match status" value="1"/>
</dbReference>
<gene>
    <name evidence="2" type="ORF">EV675_2061</name>
</gene>
<dbReference type="Gene3D" id="3.20.20.370">
    <property type="entry name" value="Glycoside hydrolase/deacetylase"/>
    <property type="match status" value="1"/>
</dbReference>
<name>A0A4Q7NM44_9BURK</name>
<evidence type="ECO:0000313" key="2">
    <source>
        <dbReference type="EMBL" id="RZS86028.1"/>
    </source>
</evidence>
<dbReference type="SUPFAM" id="SSF88713">
    <property type="entry name" value="Glycoside hydrolase/deacetylase"/>
    <property type="match status" value="1"/>
</dbReference>
<dbReference type="Proteomes" id="UP000292445">
    <property type="component" value="Unassembled WGS sequence"/>
</dbReference>
<dbReference type="PANTHER" id="PTHR43123">
    <property type="entry name" value="POLYSACCHARIDE DEACETYLASE-RELATED"/>
    <property type="match status" value="1"/>
</dbReference>
<dbReference type="RefSeq" id="WP_165404524.1">
    <property type="nucleotide sequence ID" value="NZ_SGXC01000001.1"/>
</dbReference>
<protein>
    <submittedName>
        <fullName evidence="2">Polysaccharide deacetylase</fullName>
    </submittedName>
</protein>